<proteinExistence type="predicted"/>
<protein>
    <submittedName>
        <fullName evidence="1">Uncharacterized protein</fullName>
    </submittedName>
</protein>
<name>A0A167ZBR0_9HYPO</name>
<organism evidence="1 2">
    <name type="scientific">Moelleriella libera RCEF 2490</name>
    <dbReference type="NCBI Taxonomy" id="1081109"/>
    <lineage>
        <taxon>Eukaryota</taxon>
        <taxon>Fungi</taxon>
        <taxon>Dikarya</taxon>
        <taxon>Ascomycota</taxon>
        <taxon>Pezizomycotina</taxon>
        <taxon>Sordariomycetes</taxon>
        <taxon>Hypocreomycetidae</taxon>
        <taxon>Hypocreales</taxon>
        <taxon>Clavicipitaceae</taxon>
        <taxon>Moelleriella</taxon>
    </lineage>
</organism>
<dbReference type="EMBL" id="AZGY01000015">
    <property type="protein sequence ID" value="KZZ92447.1"/>
    <property type="molecule type" value="Genomic_DNA"/>
</dbReference>
<dbReference type="OrthoDB" id="5371016at2759"/>
<dbReference type="STRING" id="1081109.A0A167ZBR0"/>
<dbReference type="Proteomes" id="UP000078544">
    <property type="component" value="Unassembled WGS sequence"/>
</dbReference>
<evidence type="ECO:0000313" key="2">
    <source>
        <dbReference type="Proteomes" id="UP000078544"/>
    </source>
</evidence>
<accession>A0A167ZBR0</accession>
<evidence type="ECO:0000313" key="1">
    <source>
        <dbReference type="EMBL" id="KZZ92447.1"/>
    </source>
</evidence>
<comment type="caution">
    <text evidence="1">The sequence shown here is derived from an EMBL/GenBank/DDBJ whole genome shotgun (WGS) entry which is preliminary data.</text>
</comment>
<reference evidence="1 2" key="1">
    <citation type="journal article" date="2016" name="Genome Biol. Evol.">
        <title>Divergent and convergent evolution of fungal pathogenicity.</title>
        <authorList>
            <person name="Shang Y."/>
            <person name="Xiao G."/>
            <person name="Zheng P."/>
            <person name="Cen K."/>
            <person name="Zhan S."/>
            <person name="Wang C."/>
        </authorList>
    </citation>
    <scope>NUCLEOTIDE SEQUENCE [LARGE SCALE GENOMIC DNA]</scope>
    <source>
        <strain evidence="1 2">RCEF 2490</strain>
    </source>
</reference>
<keyword evidence="2" id="KW-1185">Reference proteome</keyword>
<sequence length="133" mass="14438">MAQTFVHRGSRESILPSASPGLVFLKFVLPALDALGPFRGTPELARFLAPNATFTMNNEPAVEASRVLRMLGMRSRGLSSFTHDLETAWDVANADGSRTVMFRSTSVTVFTADAQGVEVRIKEPDVVATDSRP</sequence>
<dbReference type="AlphaFoldDB" id="A0A167ZBR0"/>
<gene>
    <name evidence="1" type="ORF">AAL_06073</name>
</gene>